<gene>
    <name evidence="2" type="ordered locus">LFE_1212</name>
</gene>
<evidence type="ECO:0000256" key="1">
    <source>
        <dbReference type="SAM" id="MobiDB-lite"/>
    </source>
</evidence>
<reference evidence="2 3" key="1">
    <citation type="journal article" date="2012" name="J. Bacteriol.">
        <title>Complete Genome Sequence of Leptospirillum ferrooxidans Strain C2-3, Isolated from a Fresh Volcanic Ash Deposit on the Island of Miyake, Japan.</title>
        <authorList>
            <person name="Fujimura R."/>
            <person name="Sato Y."/>
            <person name="Nishizawa T."/>
            <person name="Oshima K."/>
            <person name="Kim S.-W."/>
            <person name="Hattori M."/>
            <person name="Kamijo T."/>
            <person name="Ohta H."/>
        </authorList>
    </citation>
    <scope>NUCLEOTIDE SEQUENCE [LARGE SCALE GENOMIC DNA]</scope>
    <source>
        <strain evidence="2 3">C2-3</strain>
    </source>
</reference>
<evidence type="ECO:0000313" key="2">
    <source>
        <dbReference type="EMBL" id="BAM06897.1"/>
    </source>
</evidence>
<dbReference type="InterPro" id="IPR021454">
    <property type="entry name" value="DUF3105"/>
</dbReference>
<proteinExistence type="predicted"/>
<dbReference type="EMBL" id="AP012342">
    <property type="protein sequence ID" value="BAM06897.1"/>
    <property type="molecule type" value="Genomic_DNA"/>
</dbReference>
<accession>I0INP8</accession>
<keyword evidence="3" id="KW-1185">Reference proteome</keyword>
<dbReference type="PATRIC" id="fig|1162668.3.peg.1409"/>
<feature type="compositionally biased region" description="Polar residues" evidence="1">
    <location>
        <begin position="38"/>
        <end position="48"/>
    </location>
</feature>
<reference evidence="3" key="2">
    <citation type="submission" date="2012-03" db="EMBL/GenBank/DDBJ databases">
        <title>The complete genome sequence of the pioneer microbe on fresh volcanic deposit, Leptospirillum ferrooxidans strain C2-3.</title>
        <authorList>
            <person name="Fujimura R."/>
            <person name="Sato Y."/>
            <person name="Nishizawa T."/>
            <person name="Nanba K."/>
            <person name="Oshima K."/>
            <person name="Hattori M."/>
            <person name="Kamijo T."/>
            <person name="Ohta H."/>
        </authorList>
    </citation>
    <scope>NUCLEOTIDE SEQUENCE [LARGE SCALE GENOMIC DNA]</scope>
    <source>
        <strain evidence="3">C2-3</strain>
    </source>
</reference>
<dbReference type="Pfam" id="PF11303">
    <property type="entry name" value="DUF3105"/>
    <property type="match status" value="1"/>
</dbReference>
<dbReference type="RefSeq" id="WP_014449386.1">
    <property type="nucleotide sequence ID" value="NC_017094.1"/>
</dbReference>
<dbReference type="KEGG" id="lfc:LFE_1212"/>
<name>I0INP8_LEPFC</name>
<dbReference type="HOGENOM" id="CLU_1376672_0_0_0"/>
<dbReference type="AlphaFoldDB" id="I0INP8"/>
<sequence length="198" mass="21711">MTGLLPVGENRIDQAWGDSSNTNPTPFPPLFGTAFGGPSSQSDQTTQKDPLLKYPSQGHVFVSDPSQCQSFAYSSDPPNSGAMTHEWIPQPQTPLKDISNCTIVHVLSKGNVLLFVNPKKLDPETLKAIDRLKGPPKPPSAFLSQEQIGYAVLVITTEKYKDPILLAAWRRLLPLSTWDQIIVNGFISNHLGNPHRGE</sequence>
<evidence type="ECO:0000313" key="3">
    <source>
        <dbReference type="Proteomes" id="UP000007382"/>
    </source>
</evidence>
<protein>
    <submittedName>
        <fullName evidence="2">Uncharacterized protein</fullName>
    </submittedName>
</protein>
<feature type="region of interest" description="Disordered" evidence="1">
    <location>
        <begin position="1"/>
        <end position="50"/>
    </location>
</feature>
<dbReference type="Proteomes" id="UP000007382">
    <property type="component" value="Chromosome"/>
</dbReference>
<dbReference type="OrthoDB" id="9809840at2"/>
<dbReference type="STRING" id="1162668.LFE_1212"/>
<organism evidence="2 3">
    <name type="scientific">Leptospirillum ferrooxidans (strain C2-3)</name>
    <dbReference type="NCBI Taxonomy" id="1162668"/>
    <lineage>
        <taxon>Bacteria</taxon>
        <taxon>Pseudomonadati</taxon>
        <taxon>Nitrospirota</taxon>
        <taxon>Nitrospiria</taxon>
        <taxon>Nitrospirales</taxon>
        <taxon>Nitrospiraceae</taxon>
        <taxon>Leptospirillum</taxon>
    </lineage>
</organism>